<proteinExistence type="predicted"/>
<dbReference type="EMBL" id="CAXIEN010000147">
    <property type="protein sequence ID" value="CAL1281646.1"/>
    <property type="molecule type" value="Genomic_DNA"/>
</dbReference>
<accession>A0AAV2ADK6</accession>
<comment type="caution">
    <text evidence="1">The sequence shown here is derived from an EMBL/GenBank/DDBJ whole genome shotgun (WGS) entry which is preliminary data.</text>
</comment>
<keyword evidence="2" id="KW-1185">Reference proteome</keyword>
<evidence type="ECO:0000313" key="1">
    <source>
        <dbReference type="EMBL" id="CAL1281646.1"/>
    </source>
</evidence>
<protein>
    <submittedName>
        <fullName evidence="1">Uncharacterized protein</fullName>
    </submittedName>
</protein>
<evidence type="ECO:0000313" key="2">
    <source>
        <dbReference type="Proteomes" id="UP001497382"/>
    </source>
</evidence>
<name>A0AAV2ADK6_9ARAC</name>
<dbReference type="Proteomes" id="UP001497382">
    <property type="component" value="Unassembled WGS sequence"/>
</dbReference>
<organism evidence="1 2">
    <name type="scientific">Larinioides sclopetarius</name>
    <dbReference type="NCBI Taxonomy" id="280406"/>
    <lineage>
        <taxon>Eukaryota</taxon>
        <taxon>Metazoa</taxon>
        <taxon>Ecdysozoa</taxon>
        <taxon>Arthropoda</taxon>
        <taxon>Chelicerata</taxon>
        <taxon>Arachnida</taxon>
        <taxon>Araneae</taxon>
        <taxon>Araneomorphae</taxon>
        <taxon>Entelegynae</taxon>
        <taxon>Araneoidea</taxon>
        <taxon>Araneidae</taxon>
        <taxon>Larinioides</taxon>
    </lineage>
</organism>
<reference evidence="1 2" key="1">
    <citation type="submission" date="2024-04" db="EMBL/GenBank/DDBJ databases">
        <authorList>
            <person name="Rising A."/>
            <person name="Reimegard J."/>
            <person name="Sonavane S."/>
            <person name="Akerstrom W."/>
            <person name="Nylinder S."/>
            <person name="Hedman E."/>
            <person name="Kallberg Y."/>
        </authorList>
    </citation>
    <scope>NUCLEOTIDE SEQUENCE [LARGE SCALE GENOMIC DNA]</scope>
</reference>
<gene>
    <name evidence="1" type="ORF">LARSCL_LOCUS11689</name>
</gene>
<sequence>MTEQKNDPPKRIDEPAHAQILGAKRNARVLPQREVVLPSFGVQCLCVILHPEKAVCHKDSSI</sequence>
<dbReference type="AlphaFoldDB" id="A0AAV2ADK6"/>